<dbReference type="NCBIfam" id="NF002332">
    <property type="entry name" value="PRK01293.1"/>
    <property type="match status" value="1"/>
</dbReference>
<dbReference type="OrthoDB" id="1275217at2"/>
<organism evidence="5 6">
    <name type="scientific">Acinetobacter celticus</name>
    <dbReference type="NCBI Taxonomy" id="1891224"/>
    <lineage>
        <taxon>Bacteria</taxon>
        <taxon>Pseudomonadati</taxon>
        <taxon>Pseudomonadota</taxon>
        <taxon>Gammaproteobacteria</taxon>
        <taxon>Moraxellales</taxon>
        <taxon>Moraxellaceae</taxon>
        <taxon>Acinetobacter</taxon>
    </lineage>
</organism>
<reference evidence="5 6" key="1">
    <citation type="submission" date="2016-07" db="EMBL/GenBank/DDBJ databases">
        <title>Acinetobacter sp. ANC 4603.</title>
        <authorList>
            <person name="Radolfova-Krizova L."/>
            <person name="Nemec A."/>
        </authorList>
    </citation>
    <scope>NUCLEOTIDE SEQUENCE [LARGE SCALE GENOMIC DNA]</scope>
    <source>
        <strain evidence="5 6">ANC 4603</strain>
    </source>
</reference>
<dbReference type="InterPro" id="IPR048903">
    <property type="entry name" value="MdcG_N"/>
</dbReference>
<name>A0A1C3CV30_9GAMM</name>
<feature type="domain" description="Phosphoribosyl-dephospho-CoA transferase MdcG N-terminal" evidence="4">
    <location>
        <begin position="9"/>
        <end position="79"/>
    </location>
</feature>
<dbReference type="EMBL" id="MBDL01000010">
    <property type="protein sequence ID" value="ODA12546.1"/>
    <property type="molecule type" value="Genomic_DNA"/>
</dbReference>
<dbReference type="AlphaFoldDB" id="A0A1C3CV30"/>
<proteinExistence type="predicted"/>
<dbReference type="InterPro" id="IPR049180">
    <property type="entry name" value="MdcG_C"/>
</dbReference>
<evidence type="ECO:0000256" key="2">
    <source>
        <dbReference type="ARBA" id="ARBA00022695"/>
    </source>
</evidence>
<keyword evidence="1 5" id="KW-0808">Transferase</keyword>
<dbReference type="RefSeq" id="WP_068887787.1">
    <property type="nucleotide sequence ID" value="NZ_CBCRUU010000009.1"/>
</dbReference>
<accession>A0A1C3CV30</accession>
<keyword evidence="6" id="KW-1185">Reference proteome</keyword>
<evidence type="ECO:0000259" key="3">
    <source>
        <dbReference type="Pfam" id="PF10620"/>
    </source>
</evidence>
<gene>
    <name evidence="5" type="ORF">BBP83_08210</name>
</gene>
<evidence type="ECO:0000256" key="1">
    <source>
        <dbReference type="ARBA" id="ARBA00022679"/>
    </source>
</evidence>
<dbReference type="STRING" id="1891224.BBP83_08210"/>
<feature type="domain" description="Phosphoribosyl-dephospho-CoA transferase MdcG C-terminal" evidence="3">
    <location>
        <begin position="91"/>
        <end position="200"/>
    </location>
</feature>
<protein>
    <submittedName>
        <fullName evidence="5">Phosphoribosyl-dephospho-CoA transferase</fullName>
    </submittedName>
</protein>
<evidence type="ECO:0000259" key="4">
    <source>
        <dbReference type="Pfam" id="PF20866"/>
    </source>
</evidence>
<dbReference type="Pfam" id="PF10620">
    <property type="entry name" value="MdcG"/>
    <property type="match status" value="1"/>
</dbReference>
<dbReference type="NCBIfam" id="TIGR03135">
    <property type="entry name" value="malonate_mdcG"/>
    <property type="match status" value="1"/>
</dbReference>
<keyword evidence="2" id="KW-0548">Nucleotidyltransferase</keyword>
<evidence type="ECO:0000313" key="5">
    <source>
        <dbReference type="EMBL" id="ODA12546.1"/>
    </source>
</evidence>
<sequence length="202" mass="22689">MQTETPLQAHDLLWGMTLDLLETDLPTWVTEVITQGQPVVVRRATTDPTVIAVGIRGTARHQRYATQMPVSAITKQLKPEALSNVDLDCFPHLMNQLQMIQNILNQKHWTWGYTGSVGFELATGIQTVTENSDIDLLIRKEEFLTKDEAKQLLHQLEQTELKLDVQLQTPKGGVALKEWASSTGKVLLKRNDGAVLVNNPWL</sequence>
<dbReference type="Pfam" id="PF20866">
    <property type="entry name" value="MdcG_N"/>
    <property type="match status" value="1"/>
</dbReference>
<comment type="caution">
    <text evidence="5">The sequence shown here is derived from an EMBL/GenBank/DDBJ whole genome shotgun (WGS) entry which is preliminary data.</text>
</comment>
<dbReference type="InterPro" id="IPR017557">
    <property type="entry name" value="Holo-ACP_synthase"/>
</dbReference>
<dbReference type="Proteomes" id="UP000186553">
    <property type="component" value="Unassembled WGS sequence"/>
</dbReference>
<dbReference type="GO" id="GO:0016779">
    <property type="term" value="F:nucleotidyltransferase activity"/>
    <property type="evidence" value="ECO:0007669"/>
    <property type="project" value="UniProtKB-KW"/>
</dbReference>
<evidence type="ECO:0000313" key="6">
    <source>
        <dbReference type="Proteomes" id="UP000186553"/>
    </source>
</evidence>